<name>A0A4U1J184_9BACT</name>
<evidence type="ECO:0000313" key="3">
    <source>
        <dbReference type="Proteomes" id="UP000309215"/>
    </source>
</evidence>
<dbReference type="AlphaFoldDB" id="A0A4U1J184"/>
<evidence type="ECO:0000313" key="2">
    <source>
        <dbReference type="EMBL" id="TKD00321.1"/>
    </source>
</evidence>
<keyword evidence="3" id="KW-1185">Reference proteome</keyword>
<dbReference type="EMBL" id="SSMQ01000048">
    <property type="protein sequence ID" value="TKD00321.1"/>
    <property type="molecule type" value="Genomic_DNA"/>
</dbReference>
<comment type="caution">
    <text evidence="2">The sequence shown here is derived from an EMBL/GenBank/DDBJ whole genome shotgun (WGS) entry which is preliminary data.</text>
</comment>
<dbReference type="RefSeq" id="WP_136933437.1">
    <property type="nucleotide sequence ID" value="NZ_SSMQ01000048.1"/>
</dbReference>
<feature type="region of interest" description="Disordered" evidence="1">
    <location>
        <begin position="116"/>
        <end position="163"/>
    </location>
</feature>
<gene>
    <name evidence="2" type="ORF">E8A74_35040</name>
</gene>
<proteinExistence type="predicted"/>
<organism evidence="2 3">
    <name type="scientific">Polyangium fumosum</name>
    <dbReference type="NCBI Taxonomy" id="889272"/>
    <lineage>
        <taxon>Bacteria</taxon>
        <taxon>Pseudomonadati</taxon>
        <taxon>Myxococcota</taxon>
        <taxon>Polyangia</taxon>
        <taxon>Polyangiales</taxon>
        <taxon>Polyangiaceae</taxon>
        <taxon>Polyangium</taxon>
    </lineage>
</organism>
<dbReference type="OrthoDB" id="9833850at2"/>
<evidence type="ECO:0000256" key="1">
    <source>
        <dbReference type="SAM" id="MobiDB-lite"/>
    </source>
</evidence>
<reference evidence="2 3" key="1">
    <citation type="submission" date="2019-04" db="EMBL/GenBank/DDBJ databases">
        <authorList>
            <person name="Li Y."/>
            <person name="Wang J."/>
        </authorList>
    </citation>
    <scope>NUCLEOTIDE SEQUENCE [LARGE SCALE GENOMIC DNA]</scope>
    <source>
        <strain evidence="2 3">DSM 14668</strain>
    </source>
</reference>
<accession>A0A4U1J184</accession>
<sequence length="163" mass="17996">MERTHDVALGNPRGKDFNTIVLSGVDLTVPLEMDLDGDPLQDDEVRLQGEDGHFEKILLASDADAKPDPDKRIVLYTFRLVPPGVYRISVRIGAEKWLDVVTGLVVSKEGAFLGDQKLGTEPESVAEDKAEDPAEDLPEEAPDEEELGEFVDVNDGYFEEGER</sequence>
<dbReference type="Proteomes" id="UP000309215">
    <property type="component" value="Unassembled WGS sequence"/>
</dbReference>
<feature type="compositionally biased region" description="Acidic residues" evidence="1">
    <location>
        <begin position="133"/>
        <end position="149"/>
    </location>
</feature>
<protein>
    <submittedName>
        <fullName evidence="2">Uncharacterized protein</fullName>
    </submittedName>
</protein>